<accession>A0A382Q9T3</accession>
<dbReference type="EMBL" id="UINC01113015">
    <property type="protein sequence ID" value="SVC82353.1"/>
    <property type="molecule type" value="Genomic_DNA"/>
</dbReference>
<proteinExistence type="predicted"/>
<protein>
    <submittedName>
        <fullName evidence="1">Uncharacterized protein</fullName>
    </submittedName>
</protein>
<dbReference type="AlphaFoldDB" id="A0A382Q9T3"/>
<gene>
    <name evidence="1" type="ORF">METZ01_LOCUS335207</name>
</gene>
<evidence type="ECO:0000313" key="1">
    <source>
        <dbReference type="EMBL" id="SVC82353.1"/>
    </source>
</evidence>
<organism evidence="1">
    <name type="scientific">marine metagenome</name>
    <dbReference type="NCBI Taxonomy" id="408172"/>
    <lineage>
        <taxon>unclassified sequences</taxon>
        <taxon>metagenomes</taxon>
        <taxon>ecological metagenomes</taxon>
    </lineage>
</organism>
<feature type="non-terminal residue" evidence="1">
    <location>
        <position position="31"/>
    </location>
</feature>
<name>A0A382Q9T3_9ZZZZ</name>
<sequence>MRGYTKGSYAPQTHIPETGYIDIPLLSSNSD</sequence>
<reference evidence="1" key="1">
    <citation type="submission" date="2018-05" db="EMBL/GenBank/DDBJ databases">
        <authorList>
            <person name="Lanie J.A."/>
            <person name="Ng W.-L."/>
            <person name="Kazmierczak K.M."/>
            <person name="Andrzejewski T.M."/>
            <person name="Davidsen T.M."/>
            <person name="Wayne K.J."/>
            <person name="Tettelin H."/>
            <person name="Glass J.I."/>
            <person name="Rusch D."/>
            <person name="Podicherti R."/>
            <person name="Tsui H.-C.T."/>
            <person name="Winkler M.E."/>
        </authorList>
    </citation>
    <scope>NUCLEOTIDE SEQUENCE</scope>
</reference>